<evidence type="ECO:0000313" key="2">
    <source>
        <dbReference type="Proteomes" id="UP001519344"/>
    </source>
</evidence>
<comment type="caution">
    <text evidence="1">The sequence shown here is derived from an EMBL/GenBank/DDBJ whole genome shotgun (WGS) entry which is preliminary data.</text>
</comment>
<gene>
    <name evidence="1" type="ORF">J2Z65_003344</name>
</gene>
<proteinExistence type="predicted"/>
<evidence type="ECO:0000313" key="1">
    <source>
        <dbReference type="EMBL" id="MBP1964121.1"/>
    </source>
</evidence>
<dbReference type="Proteomes" id="UP001519344">
    <property type="component" value="Unassembled WGS sequence"/>
</dbReference>
<reference evidence="1 2" key="1">
    <citation type="submission" date="2021-03" db="EMBL/GenBank/DDBJ databases">
        <title>Genomic Encyclopedia of Type Strains, Phase IV (KMG-IV): sequencing the most valuable type-strain genomes for metagenomic binning, comparative biology and taxonomic classification.</title>
        <authorList>
            <person name="Goeker M."/>
        </authorList>
    </citation>
    <scope>NUCLEOTIDE SEQUENCE [LARGE SCALE GENOMIC DNA]</scope>
    <source>
        <strain evidence="1 2">DSM 24950</strain>
    </source>
</reference>
<name>A0ABS4I0N1_9BACL</name>
<dbReference type="EMBL" id="JAGGKV010000008">
    <property type="protein sequence ID" value="MBP1964121.1"/>
    <property type="molecule type" value="Genomic_DNA"/>
</dbReference>
<sequence length="50" mass="5802">MLRCSWCMKKIKEDKPCFGLNVKFASGVDFDEKNGRIISMYLETRKTSVP</sequence>
<accession>A0ABS4I0N1</accession>
<protein>
    <submittedName>
        <fullName evidence="1">Uncharacterized protein</fullName>
    </submittedName>
</protein>
<organism evidence="1 2">
    <name type="scientific">Paenibacillus aceris</name>
    <dbReference type="NCBI Taxonomy" id="869555"/>
    <lineage>
        <taxon>Bacteria</taxon>
        <taxon>Bacillati</taxon>
        <taxon>Bacillota</taxon>
        <taxon>Bacilli</taxon>
        <taxon>Bacillales</taxon>
        <taxon>Paenibacillaceae</taxon>
        <taxon>Paenibacillus</taxon>
    </lineage>
</organism>
<keyword evidence="2" id="KW-1185">Reference proteome</keyword>